<comment type="caution">
    <text evidence="3">The sequence shown here is derived from an EMBL/GenBank/DDBJ whole genome shotgun (WGS) entry which is preliminary data.</text>
</comment>
<evidence type="ECO:0000259" key="2">
    <source>
        <dbReference type="Pfam" id="PF17733"/>
    </source>
</evidence>
<dbReference type="Proteomes" id="UP000238350">
    <property type="component" value="Unassembled WGS sequence"/>
</dbReference>
<organism evidence="3 4">
    <name type="scientific">Wickerhamiella sorbophila</name>
    <dbReference type="NCBI Taxonomy" id="45607"/>
    <lineage>
        <taxon>Eukaryota</taxon>
        <taxon>Fungi</taxon>
        <taxon>Dikarya</taxon>
        <taxon>Ascomycota</taxon>
        <taxon>Saccharomycotina</taxon>
        <taxon>Dipodascomycetes</taxon>
        <taxon>Dipodascales</taxon>
        <taxon>Trichomonascaceae</taxon>
        <taxon>Wickerhamiella</taxon>
    </lineage>
</organism>
<dbReference type="EMBL" id="NDIQ01000021">
    <property type="protein sequence ID" value="PRT55109.1"/>
    <property type="molecule type" value="Genomic_DNA"/>
</dbReference>
<dbReference type="AlphaFoldDB" id="A0A2T0FJI4"/>
<gene>
    <name evidence="3" type="ORF">B9G98_02729</name>
</gene>
<dbReference type="Pfam" id="PF17733">
    <property type="entry name" value="KPWE_dom"/>
    <property type="match status" value="1"/>
</dbReference>
<dbReference type="InterPro" id="IPR040554">
    <property type="entry name" value="KPWE_PEX14_dom"/>
</dbReference>
<sequence length="75" mass="8094">MENLVPRLSITVKSGKVESASVDLSYEQVVDLLVHNKQVPGIVDIPDTVLGPKSGSESRAPPRPKPWETTAENEG</sequence>
<proteinExistence type="predicted"/>
<evidence type="ECO:0000313" key="4">
    <source>
        <dbReference type="Proteomes" id="UP000238350"/>
    </source>
</evidence>
<evidence type="ECO:0000256" key="1">
    <source>
        <dbReference type="SAM" id="MobiDB-lite"/>
    </source>
</evidence>
<keyword evidence="4" id="KW-1185">Reference proteome</keyword>
<dbReference type="RefSeq" id="XP_024665054.1">
    <property type="nucleotide sequence ID" value="XM_024809286.1"/>
</dbReference>
<name>A0A2T0FJI4_9ASCO</name>
<dbReference type="GeneID" id="36516477"/>
<accession>A0A2T0FJI4</accession>
<feature type="region of interest" description="Disordered" evidence="1">
    <location>
        <begin position="45"/>
        <end position="75"/>
    </location>
</feature>
<feature type="domain" description="Peroxisomal membrane protein PEX14-like KPWE" evidence="2">
    <location>
        <begin position="24"/>
        <end position="69"/>
    </location>
</feature>
<dbReference type="OrthoDB" id="9936937at2759"/>
<protein>
    <recommendedName>
        <fullName evidence="2">Peroxisomal membrane protein PEX14-like KPWE domain-containing protein</fullName>
    </recommendedName>
</protein>
<evidence type="ECO:0000313" key="3">
    <source>
        <dbReference type="EMBL" id="PRT55109.1"/>
    </source>
</evidence>
<reference evidence="3 4" key="1">
    <citation type="submission" date="2017-04" db="EMBL/GenBank/DDBJ databases">
        <title>Genome sequencing of [Candida] sorbophila.</title>
        <authorList>
            <person name="Ahn J.O."/>
        </authorList>
    </citation>
    <scope>NUCLEOTIDE SEQUENCE [LARGE SCALE GENOMIC DNA]</scope>
    <source>
        <strain evidence="3 4">DS02</strain>
    </source>
</reference>